<feature type="region of interest" description="Disordered" evidence="1">
    <location>
        <begin position="1"/>
        <end position="40"/>
    </location>
</feature>
<dbReference type="VEuPathDB" id="FungiDB:HMPREF1541_05611"/>
<dbReference type="CDD" id="cd02440">
    <property type="entry name" value="AdoMet_MTases"/>
    <property type="match status" value="1"/>
</dbReference>
<evidence type="ECO:0000313" key="3">
    <source>
        <dbReference type="Proteomes" id="UP000030752"/>
    </source>
</evidence>
<feature type="compositionally biased region" description="Pro residues" evidence="1">
    <location>
        <begin position="1"/>
        <end position="11"/>
    </location>
</feature>
<dbReference type="Gene3D" id="3.40.50.150">
    <property type="entry name" value="Vaccinia Virus protein VP39"/>
    <property type="match status" value="1"/>
</dbReference>
<dbReference type="InParanoid" id="W2RUG2"/>
<dbReference type="Pfam" id="PF13489">
    <property type="entry name" value="Methyltransf_23"/>
    <property type="match status" value="1"/>
</dbReference>
<protein>
    <recommendedName>
        <fullName evidence="4">Methyltransferase domain-containing protein</fullName>
    </recommendedName>
</protein>
<dbReference type="InterPro" id="IPR029063">
    <property type="entry name" value="SAM-dependent_MTases_sf"/>
</dbReference>
<dbReference type="PANTHER" id="PTHR43591:SF10">
    <property type="entry name" value="ABC TRANSMEMBRANE TYPE-1 DOMAIN-CONTAINING PROTEIN-RELATED"/>
    <property type="match status" value="1"/>
</dbReference>
<dbReference type="SUPFAM" id="SSF53335">
    <property type="entry name" value="S-adenosyl-L-methionine-dependent methyltransferases"/>
    <property type="match status" value="1"/>
</dbReference>
<keyword evidence="3" id="KW-1185">Reference proteome</keyword>
<accession>W2RUG2</accession>
<dbReference type="Proteomes" id="UP000030752">
    <property type="component" value="Unassembled WGS sequence"/>
</dbReference>
<proteinExistence type="predicted"/>
<reference evidence="2 3" key="1">
    <citation type="submission" date="2013-03" db="EMBL/GenBank/DDBJ databases">
        <title>The Genome Sequence of Phialophora europaea CBS 101466.</title>
        <authorList>
            <consortium name="The Broad Institute Genomics Platform"/>
            <person name="Cuomo C."/>
            <person name="de Hoog S."/>
            <person name="Gorbushina A."/>
            <person name="Walker B."/>
            <person name="Young S.K."/>
            <person name="Zeng Q."/>
            <person name="Gargeya S."/>
            <person name="Fitzgerald M."/>
            <person name="Haas B."/>
            <person name="Abouelleil A."/>
            <person name="Allen A.W."/>
            <person name="Alvarado L."/>
            <person name="Arachchi H.M."/>
            <person name="Berlin A.M."/>
            <person name="Chapman S.B."/>
            <person name="Gainer-Dewar J."/>
            <person name="Goldberg J."/>
            <person name="Griggs A."/>
            <person name="Gujja S."/>
            <person name="Hansen M."/>
            <person name="Howarth C."/>
            <person name="Imamovic A."/>
            <person name="Ireland A."/>
            <person name="Larimer J."/>
            <person name="McCowan C."/>
            <person name="Murphy C."/>
            <person name="Pearson M."/>
            <person name="Poon T.W."/>
            <person name="Priest M."/>
            <person name="Roberts A."/>
            <person name="Saif S."/>
            <person name="Shea T."/>
            <person name="Sisk P."/>
            <person name="Sykes S."/>
            <person name="Wortman J."/>
            <person name="Nusbaum C."/>
            <person name="Birren B."/>
        </authorList>
    </citation>
    <scope>NUCLEOTIDE SEQUENCE [LARGE SCALE GENOMIC DNA]</scope>
    <source>
        <strain evidence="2 3">CBS 101466</strain>
    </source>
</reference>
<dbReference type="STRING" id="1220924.W2RUG2"/>
<evidence type="ECO:0008006" key="4">
    <source>
        <dbReference type="Google" id="ProtNLM"/>
    </source>
</evidence>
<dbReference type="RefSeq" id="XP_008718173.1">
    <property type="nucleotide sequence ID" value="XM_008719951.1"/>
</dbReference>
<gene>
    <name evidence="2" type="ORF">HMPREF1541_05611</name>
</gene>
<dbReference type="EMBL" id="KB822721">
    <property type="protein sequence ID" value="ETN39388.1"/>
    <property type="molecule type" value="Genomic_DNA"/>
</dbReference>
<dbReference type="eggNOG" id="ENOG502QWDP">
    <property type="taxonomic scope" value="Eukaryota"/>
</dbReference>
<dbReference type="AlphaFoldDB" id="W2RUG2"/>
<name>W2RUG2_CYPE1</name>
<evidence type="ECO:0000313" key="2">
    <source>
        <dbReference type="EMBL" id="ETN39388.1"/>
    </source>
</evidence>
<dbReference type="PANTHER" id="PTHR43591">
    <property type="entry name" value="METHYLTRANSFERASE"/>
    <property type="match status" value="1"/>
</dbReference>
<dbReference type="OrthoDB" id="2013972at2759"/>
<dbReference type="GeneID" id="19972950"/>
<dbReference type="GO" id="GO:0008168">
    <property type="term" value="F:methyltransferase activity"/>
    <property type="evidence" value="ECO:0007669"/>
    <property type="project" value="TreeGrafter"/>
</dbReference>
<evidence type="ECO:0000256" key="1">
    <source>
        <dbReference type="SAM" id="MobiDB-lite"/>
    </source>
</evidence>
<organism evidence="2 3">
    <name type="scientific">Cyphellophora europaea (strain CBS 101466)</name>
    <name type="common">Phialophora europaea</name>
    <dbReference type="NCBI Taxonomy" id="1220924"/>
    <lineage>
        <taxon>Eukaryota</taxon>
        <taxon>Fungi</taxon>
        <taxon>Dikarya</taxon>
        <taxon>Ascomycota</taxon>
        <taxon>Pezizomycotina</taxon>
        <taxon>Eurotiomycetes</taxon>
        <taxon>Chaetothyriomycetidae</taxon>
        <taxon>Chaetothyriales</taxon>
        <taxon>Cyphellophoraceae</taxon>
        <taxon>Cyphellophora</taxon>
    </lineage>
</organism>
<dbReference type="HOGENOM" id="CLU_010595_1_1_1"/>
<sequence>MTRPVPKPPPITSDSPIAPDSDSLASEGGDDRLADTQSLSASITDYPTHWGRRYHRYREGSYPFPNDESEAERLDSQHDIFTSYFDGRLFFAPVDPDTCLRVLDIGTGTGIWPIELAESGKLPNAQVTGIDLSAIQPNMVPENVTFEIQDCSDSDWCRPPGQLDFVHARMMGGSLESYKNLIRTSRRYLRPGEGWLELHEVHPTPQCDDGTMPRDWKFAEWEDKLHYASKRKLDPPRPVRVAQHLQHWMEECGFVDVSQLVFKIPLGPWPKDKKLKGIGAEYGANWMEGLPGFSYKLFGAEGLGWSRNEIELGLVEVRKSLAMRDVHAYLRYYVVLGRRPSEEEERELLERRRRGEED</sequence>